<reference evidence="1 2" key="1">
    <citation type="submission" date="2018-04" db="EMBL/GenBank/DDBJ databases">
        <title>Genomic Encyclopedia of Type Strains, Phase IV (KMG-IV): sequencing the most valuable type-strain genomes for metagenomic binning, comparative biology and taxonomic classification.</title>
        <authorList>
            <person name="Goeker M."/>
        </authorList>
    </citation>
    <scope>NUCLEOTIDE SEQUENCE [LARGE SCALE GENOMIC DNA]</scope>
    <source>
        <strain evidence="1 2">DSM 14823</strain>
    </source>
</reference>
<sequence length="556" mass="61965">MAEEKKAWKKDGGKKIIVNKGENGATRVVLCDNCPCKNYLIVVRCDLSWEGPPECSCNPVDVFRYKISIVQAAQDENGVVVIYPEGEQHGNRLGATFEDEAYGHVYHAIDSSDESPHLDSYENIVKRMTEVAIPPGMEYDTRYPAYYTYWGLRGIEACPCPCKYAKVLACGVLEDGSSENIPYGILNWNRQDYVVRVSEWNDSVWLENPFYGSYKKAPTGTGVVRKWLKDCSSYPAEEVYGSDYLYNNRLSSEHKRQSIKVVQLSEVFETSSEASNWGSEWSSHQWAMLICATCECRCEGRGLMCVPAGYRVSMSYEATITSSSDYDGNKYTVTTTYKGHSAATIQKYIHPDIGDCDVHGGSIYVGFPHYLEDGSAGFPVEVTKKEHSSGGSTSDDSWMEAPNWVDASFGTTADCGKWLPASAGYLPGLHNLNMYNQWPEGKNPFSQNGDKYDYTSYWELPEFDKDHPWPHGSWDMNYNETETTSSDMGNGSTYKSTIKVEAKLHVSVSAYFDEDYPGTPPASAAGCSAGAATAAAPFLISANYRKFYNQLSEDLK</sequence>
<dbReference type="GeneID" id="78297219"/>
<dbReference type="Proteomes" id="UP000245959">
    <property type="component" value="Unassembled WGS sequence"/>
</dbReference>
<accession>A0A2U1ACM8</accession>
<organism evidence="1 2">
    <name type="scientific">Victivallis vadensis</name>
    <dbReference type="NCBI Taxonomy" id="172901"/>
    <lineage>
        <taxon>Bacteria</taxon>
        <taxon>Pseudomonadati</taxon>
        <taxon>Lentisphaerota</taxon>
        <taxon>Lentisphaeria</taxon>
        <taxon>Victivallales</taxon>
        <taxon>Victivallaceae</taxon>
        <taxon>Victivallis</taxon>
    </lineage>
</organism>
<name>A0A2U1ACM8_9BACT</name>
<evidence type="ECO:0000313" key="1">
    <source>
        <dbReference type="EMBL" id="PVY33316.1"/>
    </source>
</evidence>
<dbReference type="RefSeq" id="WP_116885958.1">
    <property type="nucleotide sequence ID" value="NZ_CABMMC010000001.1"/>
</dbReference>
<protein>
    <submittedName>
        <fullName evidence="1">Uncharacterized protein</fullName>
    </submittedName>
</protein>
<dbReference type="EMBL" id="QEKH01000052">
    <property type="protein sequence ID" value="PVY33316.1"/>
    <property type="molecule type" value="Genomic_DNA"/>
</dbReference>
<evidence type="ECO:0000313" key="2">
    <source>
        <dbReference type="Proteomes" id="UP000245959"/>
    </source>
</evidence>
<proteinExistence type="predicted"/>
<gene>
    <name evidence="1" type="ORF">C8D82_15211</name>
</gene>
<keyword evidence="2" id="KW-1185">Reference proteome</keyword>
<dbReference type="AlphaFoldDB" id="A0A2U1ACM8"/>
<comment type="caution">
    <text evidence="1">The sequence shown here is derived from an EMBL/GenBank/DDBJ whole genome shotgun (WGS) entry which is preliminary data.</text>
</comment>